<keyword evidence="1" id="KW-0175">Coiled coil</keyword>
<feature type="compositionally biased region" description="Low complexity" evidence="2">
    <location>
        <begin position="39"/>
        <end position="56"/>
    </location>
</feature>
<evidence type="ECO:0000313" key="5">
    <source>
        <dbReference type="Proteomes" id="UP000245946"/>
    </source>
</evidence>
<protein>
    <recommendedName>
        <fullName evidence="3">Chromo domain-containing protein</fullName>
    </recommendedName>
</protein>
<keyword evidence="5" id="KW-1185">Reference proteome</keyword>
<dbReference type="EMBL" id="KZ819295">
    <property type="protein sequence ID" value="PWN97413.1"/>
    <property type="molecule type" value="Genomic_DNA"/>
</dbReference>
<dbReference type="InterPro" id="IPR016197">
    <property type="entry name" value="Chromo-like_dom_sf"/>
</dbReference>
<dbReference type="OrthoDB" id="433924at2759"/>
<dbReference type="RefSeq" id="XP_025597692.1">
    <property type="nucleotide sequence ID" value="XM_025744212.1"/>
</dbReference>
<dbReference type="AlphaFoldDB" id="A0A316ZB38"/>
<dbReference type="SMART" id="SM00298">
    <property type="entry name" value="CHROMO"/>
    <property type="match status" value="1"/>
</dbReference>
<name>A0A316ZB38_9BASI</name>
<organism evidence="4 5">
    <name type="scientific">Tilletiopsis washingtonensis</name>
    <dbReference type="NCBI Taxonomy" id="58919"/>
    <lineage>
        <taxon>Eukaryota</taxon>
        <taxon>Fungi</taxon>
        <taxon>Dikarya</taxon>
        <taxon>Basidiomycota</taxon>
        <taxon>Ustilaginomycotina</taxon>
        <taxon>Exobasidiomycetes</taxon>
        <taxon>Entylomatales</taxon>
        <taxon>Entylomatales incertae sedis</taxon>
        <taxon>Tilletiopsis</taxon>
    </lineage>
</organism>
<dbReference type="GeneID" id="37271756"/>
<dbReference type="Proteomes" id="UP000245946">
    <property type="component" value="Unassembled WGS sequence"/>
</dbReference>
<sequence length="288" mass="33185">MPSLDAHSSSSGPVSILRRADSKGRIRFKHVVRFRRPAQEVAAPAPVPAAAVQPERPVSPAPAPEVREPSPEIHEVRSESPELAAPQAGAVGSLVDDLAALELSRAERHTLRAERLRQQQLLKAREQARRLEEQQRRVLERRRRRRERAARDRQRLREEVIEVPPPHAIWIVPDDDGEDVKPHLRQQQQQQQPPRAYDSLERCYGVCRSRPKAINDGEWEVDEVVDHMVQHGRLFFAIKWQGYPLGHCGAFDLWNPAENVHCPHLIQLYFHSRGIAPDRMPYQEQWNF</sequence>
<dbReference type="InterPro" id="IPR023780">
    <property type="entry name" value="Chromo_domain"/>
</dbReference>
<evidence type="ECO:0000313" key="4">
    <source>
        <dbReference type="EMBL" id="PWN97413.1"/>
    </source>
</evidence>
<dbReference type="GO" id="GO:0006338">
    <property type="term" value="P:chromatin remodeling"/>
    <property type="evidence" value="ECO:0007669"/>
    <property type="project" value="UniProtKB-ARBA"/>
</dbReference>
<feature type="domain" description="Chromo" evidence="3">
    <location>
        <begin position="219"/>
        <end position="281"/>
    </location>
</feature>
<feature type="compositionally biased region" description="Basic and acidic residues" evidence="2">
    <location>
        <begin position="65"/>
        <end position="80"/>
    </location>
</feature>
<dbReference type="PROSITE" id="PS50013">
    <property type="entry name" value="CHROMO_2"/>
    <property type="match status" value="1"/>
</dbReference>
<reference evidence="4 5" key="1">
    <citation type="journal article" date="2018" name="Mol. Biol. Evol.">
        <title>Broad Genomic Sampling Reveals a Smut Pathogenic Ancestry of the Fungal Clade Ustilaginomycotina.</title>
        <authorList>
            <person name="Kijpornyongpan T."/>
            <person name="Mondo S.J."/>
            <person name="Barry K."/>
            <person name="Sandor L."/>
            <person name="Lee J."/>
            <person name="Lipzen A."/>
            <person name="Pangilinan J."/>
            <person name="LaButti K."/>
            <person name="Hainaut M."/>
            <person name="Henrissat B."/>
            <person name="Grigoriev I.V."/>
            <person name="Spatafora J.W."/>
            <person name="Aime M.C."/>
        </authorList>
    </citation>
    <scope>NUCLEOTIDE SEQUENCE [LARGE SCALE GENOMIC DNA]</scope>
    <source>
        <strain evidence="4 5">MCA 4186</strain>
    </source>
</reference>
<feature type="coiled-coil region" evidence="1">
    <location>
        <begin position="114"/>
        <end position="159"/>
    </location>
</feature>
<dbReference type="InterPro" id="IPR000953">
    <property type="entry name" value="Chromo/chromo_shadow_dom"/>
</dbReference>
<feature type="region of interest" description="Disordered" evidence="2">
    <location>
        <begin position="175"/>
        <end position="195"/>
    </location>
</feature>
<evidence type="ECO:0000256" key="1">
    <source>
        <dbReference type="SAM" id="Coils"/>
    </source>
</evidence>
<dbReference type="Gene3D" id="2.40.50.40">
    <property type="match status" value="1"/>
</dbReference>
<evidence type="ECO:0000259" key="3">
    <source>
        <dbReference type="PROSITE" id="PS50013"/>
    </source>
</evidence>
<proteinExistence type="predicted"/>
<dbReference type="Pfam" id="PF00385">
    <property type="entry name" value="Chromo"/>
    <property type="match status" value="1"/>
</dbReference>
<dbReference type="SUPFAM" id="SSF54160">
    <property type="entry name" value="Chromo domain-like"/>
    <property type="match status" value="1"/>
</dbReference>
<feature type="region of interest" description="Disordered" evidence="2">
    <location>
        <begin position="39"/>
        <end position="87"/>
    </location>
</feature>
<evidence type="ECO:0000256" key="2">
    <source>
        <dbReference type="SAM" id="MobiDB-lite"/>
    </source>
</evidence>
<gene>
    <name evidence="4" type="ORF">FA09DRAFT_339414</name>
</gene>
<accession>A0A316ZB38</accession>
<dbReference type="CDD" id="cd00024">
    <property type="entry name" value="CD_CSD"/>
    <property type="match status" value="1"/>
</dbReference>